<proteinExistence type="predicted"/>
<evidence type="ECO:0000313" key="1">
    <source>
        <dbReference type="EMBL" id="OLQ12491.1"/>
    </source>
</evidence>
<sequence length="98" mass="10505">MLNSCEGVQGMGCDSLLSTPGPGSLIFMSSPPQPQDFPKSRWGTLDAALPGLAASSRAQMWLCLAGALYRFCWCSVLPEQEVSVKDSKVWKLSPLGLT</sequence>
<accession>A0A1Q9EYL6</accession>
<dbReference type="AlphaFoldDB" id="A0A1Q9EYL6"/>
<comment type="caution">
    <text evidence="1">The sequence shown here is derived from an EMBL/GenBank/DDBJ whole genome shotgun (WGS) entry which is preliminary data.</text>
</comment>
<keyword evidence="2" id="KW-1185">Reference proteome</keyword>
<name>A0A1Q9EYL6_SYMMI</name>
<gene>
    <name evidence="1" type="ORF">AK812_SmicGene3602</name>
</gene>
<evidence type="ECO:0000313" key="2">
    <source>
        <dbReference type="Proteomes" id="UP000186817"/>
    </source>
</evidence>
<dbReference type="EMBL" id="LSRX01000042">
    <property type="protein sequence ID" value="OLQ12491.1"/>
    <property type="molecule type" value="Genomic_DNA"/>
</dbReference>
<reference evidence="1 2" key="1">
    <citation type="submission" date="2016-02" db="EMBL/GenBank/DDBJ databases">
        <title>Genome analysis of coral dinoflagellate symbionts highlights evolutionary adaptations to a symbiotic lifestyle.</title>
        <authorList>
            <person name="Aranda M."/>
            <person name="Li Y."/>
            <person name="Liew Y.J."/>
            <person name="Baumgarten S."/>
            <person name="Simakov O."/>
            <person name="Wilson M."/>
            <person name="Piel J."/>
            <person name="Ashoor H."/>
            <person name="Bougouffa S."/>
            <person name="Bajic V.B."/>
            <person name="Ryu T."/>
            <person name="Ravasi T."/>
            <person name="Bayer T."/>
            <person name="Micklem G."/>
            <person name="Kim H."/>
            <person name="Bhak J."/>
            <person name="Lajeunesse T.C."/>
            <person name="Voolstra C.R."/>
        </authorList>
    </citation>
    <scope>NUCLEOTIDE SEQUENCE [LARGE SCALE GENOMIC DNA]</scope>
    <source>
        <strain evidence="1 2">CCMP2467</strain>
    </source>
</reference>
<organism evidence="1 2">
    <name type="scientific">Symbiodinium microadriaticum</name>
    <name type="common">Dinoflagellate</name>
    <name type="synonym">Zooxanthella microadriatica</name>
    <dbReference type="NCBI Taxonomy" id="2951"/>
    <lineage>
        <taxon>Eukaryota</taxon>
        <taxon>Sar</taxon>
        <taxon>Alveolata</taxon>
        <taxon>Dinophyceae</taxon>
        <taxon>Suessiales</taxon>
        <taxon>Symbiodiniaceae</taxon>
        <taxon>Symbiodinium</taxon>
    </lineage>
</organism>
<protein>
    <submittedName>
        <fullName evidence="1">Uncharacterized protein</fullName>
    </submittedName>
</protein>
<dbReference type="Proteomes" id="UP000186817">
    <property type="component" value="Unassembled WGS sequence"/>
</dbReference>